<dbReference type="SUPFAM" id="SSF56601">
    <property type="entry name" value="beta-lactamase/transpeptidase-like"/>
    <property type="match status" value="1"/>
</dbReference>
<evidence type="ECO:0000259" key="2">
    <source>
        <dbReference type="Pfam" id="PF00144"/>
    </source>
</evidence>
<sequence>MSTPHGLQDLLDTHIARGSAPGAVALVARDDRDARGARVARSARDGRSARGAQGDQGHRGHRGHRVEVAVAGAATLGGSTPMRRNSVFRLASVTKPIVAAAAMTLVEDGVIAPADPVAAWLPELASPLVVRTPQSPVDNVVSAVRPITVLDLLTFRAGYGFPSDFSLPAVAPLFAELKQGPPRPQAVPGPDAWMAALSRIPLLHQPGDGWLYNTCSDILGVLVARAADRPLPAYLAERLFEPLGMTDTGFSVAPGALDRFTGYYRAGEGSSESGPELVDAPDGQWSRPPAFPSGAGGLVSTVDDWYAFGRMLLAGGLTDDGRRVLSAESVRQMVTDHLTPAQRAESGLFTEGQGWGFGGSVDVEITAPWNVPGRYGWVGGTGTSAHIIPSTGTVAVLLTQMELAGPAAPQLMRDFWTYAAGF</sequence>
<dbReference type="Gene3D" id="3.40.710.10">
    <property type="entry name" value="DD-peptidase/beta-lactamase superfamily"/>
    <property type="match status" value="1"/>
</dbReference>
<feature type="compositionally biased region" description="Basic and acidic residues" evidence="1">
    <location>
        <begin position="34"/>
        <end position="48"/>
    </location>
</feature>
<dbReference type="PATRIC" id="fig|518642.7.peg.9129"/>
<accession>A0A1E7LWP2</accession>
<dbReference type="GO" id="GO:0016787">
    <property type="term" value="F:hydrolase activity"/>
    <property type="evidence" value="ECO:0007669"/>
    <property type="project" value="UniProtKB-KW"/>
</dbReference>
<protein>
    <submittedName>
        <fullName evidence="3">Serine hydrolase</fullName>
    </submittedName>
</protein>
<dbReference type="Proteomes" id="UP000175971">
    <property type="component" value="Unassembled WGS sequence"/>
</dbReference>
<feature type="region of interest" description="Disordered" evidence="1">
    <location>
        <begin position="34"/>
        <end position="63"/>
    </location>
</feature>
<dbReference type="PANTHER" id="PTHR43283">
    <property type="entry name" value="BETA-LACTAMASE-RELATED"/>
    <property type="match status" value="1"/>
</dbReference>
<comment type="caution">
    <text evidence="3">The sequence shown here is derived from an EMBL/GenBank/DDBJ whole genome shotgun (WGS) entry which is preliminary data.</text>
</comment>
<dbReference type="InterPro" id="IPR012338">
    <property type="entry name" value="Beta-lactam/transpept-like"/>
</dbReference>
<dbReference type="InterPro" id="IPR050789">
    <property type="entry name" value="Diverse_Enzym_Activities"/>
</dbReference>
<keyword evidence="4" id="KW-1185">Reference proteome</keyword>
<reference evidence="3 4" key="1">
    <citation type="journal article" date="2016" name="Front. Microbiol.">
        <title>Comparative Genomics Analysis of Streptomyces Species Reveals Their Adaptation to the Marine Environment and Their Diversity at the Genomic Level.</title>
        <authorList>
            <person name="Tian X."/>
            <person name="Zhang Z."/>
            <person name="Yang T."/>
            <person name="Chen M."/>
            <person name="Li J."/>
            <person name="Chen F."/>
            <person name="Yang J."/>
            <person name="Li W."/>
            <person name="Zhang B."/>
            <person name="Zhang Z."/>
            <person name="Wu J."/>
            <person name="Zhang C."/>
            <person name="Long L."/>
            <person name="Xiao J."/>
        </authorList>
    </citation>
    <scope>NUCLEOTIDE SEQUENCE [LARGE SCALE GENOMIC DNA]</scope>
    <source>
        <strain evidence="3 4">SCSIO M10372</strain>
    </source>
</reference>
<dbReference type="PANTHER" id="PTHR43283:SF3">
    <property type="entry name" value="BETA-LACTAMASE FAMILY PROTEIN (AFU_ORTHOLOGUE AFUA_5G07500)"/>
    <property type="match status" value="1"/>
</dbReference>
<gene>
    <name evidence="3" type="ORF">AN221_10080</name>
</gene>
<name>A0A1E7LWP2_9ACTN</name>
<dbReference type="AlphaFoldDB" id="A0A1E7LWP2"/>
<dbReference type="OrthoDB" id="4281716at2"/>
<feature type="domain" description="Beta-lactamase-related" evidence="2">
    <location>
        <begin position="9"/>
        <end position="400"/>
    </location>
</feature>
<evidence type="ECO:0000256" key="1">
    <source>
        <dbReference type="SAM" id="MobiDB-lite"/>
    </source>
</evidence>
<evidence type="ECO:0000313" key="3">
    <source>
        <dbReference type="EMBL" id="OEV20591.1"/>
    </source>
</evidence>
<dbReference type="InterPro" id="IPR001466">
    <property type="entry name" value="Beta-lactam-related"/>
</dbReference>
<proteinExistence type="predicted"/>
<dbReference type="RefSeq" id="WP_070200687.1">
    <property type="nucleotide sequence ID" value="NZ_LJGZ01000021.1"/>
</dbReference>
<keyword evidence="3" id="KW-0378">Hydrolase</keyword>
<organism evidence="3 4">
    <name type="scientific">Streptomyces nanshensis</name>
    <dbReference type="NCBI Taxonomy" id="518642"/>
    <lineage>
        <taxon>Bacteria</taxon>
        <taxon>Bacillati</taxon>
        <taxon>Actinomycetota</taxon>
        <taxon>Actinomycetes</taxon>
        <taxon>Kitasatosporales</taxon>
        <taxon>Streptomycetaceae</taxon>
        <taxon>Streptomyces</taxon>
    </lineage>
</organism>
<dbReference type="Pfam" id="PF00144">
    <property type="entry name" value="Beta-lactamase"/>
    <property type="match status" value="1"/>
</dbReference>
<evidence type="ECO:0000313" key="4">
    <source>
        <dbReference type="Proteomes" id="UP000175971"/>
    </source>
</evidence>
<dbReference type="EMBL" id="LJGZ01000021">
    <property type="protein sequence ID" value="OEV20591.1"/>
    <property type="molecule type" value="Genomic_DNA"/>
</dbReference>